<keyword evidence="5" id="KW-1185">Reference proteome</keyword>
<dbReference type="PANTHER" id="PTHR43208">
    <property type="entry name" value="ABC TRANSPORTER SUBSTRATE-BINDING PROTEIN"/>
    <property type="match status" value="1"/>
</dbReference>
<dbReference type="Proteomes" id="UP000515819">
    <property type="component" value="Chromosome"/>
</dbReference>
<evidence type="ECO:0000256" key="2">
    <source>
        <dbReference type="SAM" id="MobiDB-lite"/>
    </source>
</evidence>
<feature type="compositionally biased region" description="Basic and acidic residues" evidence="2">
    <location>
        <begin position="624"/>
        <end position="652"/>
    </location>
</feature>
<proteinExistence type="predicted"/>
<evidence type="ECO:0000313" key="4">
    <source>
        <dbReference type="EMBL" id="QNM00074.1"/>
    </source>
</evidence>
<dbReference type="Gene3D" id="3.40.50.2300">
    <property type="match status" value="2"/>
</dbReference>
<dbReference type="InterPro" id="IPR052910">
    <property type="entry name" value="ABC-Purine-Binding"/>
</dbReference>
<reference evidence="4 5" key="1">
    <citation type="submission" date="2020-08" db="EMBL/GenBank/DDBJ databases">
        <authorList>
            <person name="Liu C."/>
            <person name="Sun Q."/>
        </authorList>
    </citation>
    <scope>NUCLEOTIDE SEQUENCE [LARGE SCALE GENOMIC DNA]</scope>
    <source>
        <strain evidence="4 5">NSJ-4</strain>
    </source>
</reference>
<organism evidence="4 5">
    <name type="scientific">Wujia chipingensis</name>
    <dbReference type="NCBI Taxonomy" id="2763670"/>
    <lineage>
        <taxon>Bacteria</taxon>
        <taxon>Bacillati</taxon>
        <taxon>Bacillota</taxon>
        <taxon>Clostridia</taxon>
        <taxon>Lachnospirales</taxon>
        <taxon>Lachnospiraceae</taxon>
        <taxon>Wujia</taxon>
    </lineage>
</organism>
<protein>
    <submittedName>
        <fullName evidence="4">BMP family ABC transporter substrate-binding protein</fullName>
    </submittedName>
</protein>
<dbReference type="InterPro" id="IPR003760">
    <property type="entry name" value="PnrA-like"/>
</dbReference>
<name>A0A7G9FNE2_9FIRM</name>
<dbReference type="KEGG" id="wcp:H9Q76_01870"/>
<dbReference type="PANTHER" id="PTHR43208:SF1">
    <property type="entry name" value="ABC TRANSPORTER SUBSTRATE-BINDING PROTEIN"/>
    <property type="match status" value="1"/>
</dbReference>
<dbReference type="Pfam" id="PF02608">
    <property type="entry name" value="Bmp"/>
    <property type="match status" value="1"/>
</dbReference>
<feature type="domain" description="ABC transporter substrate-binding protein PnrA-like" evidence="3">
    <location>
        <begin position="291"/>
        <end position="452"/>
    </location>
</feature>
<accession>A0A7G9FNE2</accession>
<dbReference type="AlphaFoldDB" id="A0A7G9FNE2"/>
<evidence type="ECO:0000259" key="3">
    <source>
        <dbReference type="Pfam" id="PF02608"/>
    </source>
</evidence>
<dbReference type="InterPro" id="IPR036086">
    <property type="entry name" value="ParB/Sulfiredoxin_sf"/>
</dbReference>
<feature type="region of interest" description="Disordered" evidence="2">
    <location>
        <begin position="620"/>
        <end position="652"/>
    </location>
</feature>
<evidence type="ECO:0000256" key="1">
    <source>
        <dbReference type="ARBA" id="ARBA00022729"/>
    </source>
</evidence>
<keyword evidence="1" id="KW-0732">Signal</keyword>
<dbReference type="SUPFAM" id="SSF110849">
    <property type="entry name" value="ParB/Sulfiredoxin"/>
    <property type="match status" value="1"/>
</dbReference>
<dbReference type="GO" id="GO:0005886">
    <property type="term" value="C:plasma membrane"/>
    <property type="evidence" value="ECO:0007669"/>
    <property type="project" value="InterPro"/>
</dbReference>
<dbReference type="RefSeq" id="WP_021984712.1">
    <property type="nucleotide sequence ID" value="NZ_CP060632.1"/>
</dbReference>
<dbReference type="EMBL" id="CP060632">
    <property type="protein sequence ID" value="QNM00074.1"/>
    <property type="molecule type" value="Genomic_DNA"/>
</dbReference>
<evidence type="ECO:0000313" key="5">
    <source>
        <dbReference type="Proteomes" id="UP000515819"/>
    </source>
</evidence>
<gene>
    <name evidence="4" type="ORF">H9Q76_01870</name>
</gene>
<sequence length="652" mass="74451">MSYVEYEKAQKLGLKAFKNAVSKGENEYLPVLDEILEGVDIVGEMSLGIVQIPLDRIVGTSNVGRTYAFANNFMPLLDYKTEFGAKWSALCDSQIEEGIRDPIKVYEYMNKFYVVEGNKRVSVMKYFDAVTIPAQVTRKIPKKTDDLQVKIYYEFMDFYKLTEINYIWFSQEGCFRRLLELTSPDPDAEWTDEQKLDFGSANHRFCVSFKALGGDKLPLTNSDTLLIFIDIYGYEAVKNMTEAEMKEKIKLLWDEFLIESKGREVELHMEPTKLGRKKLMDYFRSSTPKKVMVAFVFNKDPQESEWLYGHELGRLYLDEHYPDTIKTLKVHNIASEEEAISAMEDLIAMGVSIIFTTTPQLISASVKVAVNHPEATIMNCSLNTSHKVISTYYARLYEVKFLAGMIAGALSKNGKIGYVADYPIVGMTANINAFALGARMVNPYAKVYLEWTTVKGNTRENVLREFEENGIEYISDQVMIKPNSHNRRYGLYHIEGDETINLAFPLYQWGEFYAKLIESVVNGAIKQDDAVKTKAINYWWGLSAEVVDIICSNKVPEGTKQLVGIIGKLIRENSFHPFYGVLRAQDHTIKNEDEEIMTPEEIMLMNWLVDNVEGEIPDVEDMKDEAKSIVEQKGVKDEAKADAEQKEVKDED</sequence>